<keyword evidence="2" id="KW-0805">Transcription regulation</keyword>
<feature type="compositionally biased region" description="Polar residues" evidence="7">
    <location>
        <begin position="308"/>
        <end position="319"/>
    </location>
</feature>
<dbReference type="GO" id="GO:0046982">
    <property type="term" value="F:protein heterodimerization activity"/>
    <property type="evidence" value="ECO:0007669"/>
    <property type="project" value="InterPro"/>
</dbReference>
<feature type="region of interest" description="Disordered" evidence="7">
    <location>
        <begin position="289"/>
        <end position="390"/>
    </location>
</feature>
<dbReference type="GO" id="GO:0005198">
    <property type="term" value="F:structural molecule activity"/>
    <property type="evidence" value="ECO:0007669"/>
    <property type="project" value="TreeGrafter"/>
</dbReference>
<dbReference type="PROSITE" id="PS00633">
    <property type="entry name" value="BROMODOMAIN_1"/>
    <property type="match status" value="1"/>
</dbReference>
<evidence type="ECO:0000259" key="8">
    <source>
        <dbReference type="PROSITE" id="PS50014"/>
    </source>
</evidence>
<comment type="subcellular location">
    <subcellularLocation>
        <location evidence="1">Nucleus</location>
    </subcellularLocation>
</comment>
<dbReference type="GO" id="GO:0006325">
    <property type="term" value="P:chromatin organization"/>
    <property type="evidence" value="ECO:0007669"/>
    <property type="project" value="UniProtKB-ARBA"/>
</dbReference>
<dbReference type="InterPro" id="IPR036427">
    <property type="entry name" value="Bromodomain-like_sf"/>
</dbReference>
<dbReference type="InterPro" id="IPR018359">
    <property type="entry name" value="Bromodomain_CS"/>
</dbReference>
<dbReference type="GO" id="GO:0005634">
    <property type="term" value="C:nucleus"/>
    <property type="evidence" value="ECO:0007669"/>
    <property type="project" value="UniProtKB-SubCell"/>
</dbReference>
<dbReference type="Gene3D" id="1.10.20.10">
    <property type="entry name" value="Histone, subunit A"/>
    <property type="match status" value="1"/>
</dbReference>
<feature type="compositionally biased region" description="Basic and acidic residues" evidence="7">
    <location>
        <begin position="162"/>
        <end position="172"/>
    </location>
</feature>
<evidence type="ECO:0000256" key="1">
    <source>
        <dbReference type="ARBA" id="ARBA00004123"/>
    </source>
</evidence>
<dbReference type="InterPro" id="IPR009072">
    <property type="entry name" value="Histone-fold"/>
</dbReference>
<organism evidence="9 10">
    <name type="scientific">Coemansia spiralis</name>
    <dbReference type="NCBI Taxonomy" id="417178"/>
    <lineage>
        <taxon>Eukaryota</taxon>
        <taxon>Fungi</taxon>
        <taxon>Fungi incertae sedis</taxon>
        <taxon>Zoopagomycota</taxon>
        <taxon>Kickxellomycotina</taxon>
        <taxon>Kickxellomycetes</taxon>
        <taxon>Kickxellales</taxon>
        <taxon>Kickxellaceae</taxon>
        <taxon>Coemansia</taxon>
    </lineage>
</organism>
<evidence type="ECO:0000256" key="3">
    <source>
        <dbReference type="ARBA" id="ARBA00023117"/>
    </source>
</evidence>
<evidence type="ECO:0000313" key="10">
    <source>
        <dbReference type="Proteomes" id="UP001151518"/>
    </source>
</evidence>
<feature type="compositionally biased region" description="Low complexity" evidence="7">
    <location>
        <begin position="1344"/>
        <end position="1356"/>
    </location>
</feature>
<feature type="region of interest" description="Disordered" evidence="7">
    <location>
        <begin position="627"/>
        <end position="667"/>
    </location>
</feature>
<name>A0A9W8GDX4_9FUNG</name>
<feature type="compositionally biased region" description="Acidic residues" evidence="7">
    <location>
        <begin position="336"/>
        <end position="351"/>
    </location>
</feature>
<accession>A0A9W8GDX4</accession>
<sequence length="1365" mass="149851">MAVDQALISRLASGAGITTSSGWLERSYRIALRLDERDEWSSCLPTAELPWLKKALESQELWDRFISPQPEQWRFYAPPPPIFEIGPSDAPASLKQGTVDAKSGLVRAKVSASSNSNSRVDIRPNSFRPGSSNSGAYVASKDESQLGKRAAIQNDSGNNKGNSRDPRMEKRARTSSTFMDSDDDMLSVLSGSDIDLAMWTGTASLTSGAVSPESTADLPTAKLPQETNISGGVSAAENTLVCAIAAFHARSVIFEQYISVLCGDGDCTRCMDTAIALEDISKIELQVTDTSEKNNVSSHSAIEASSSTLTNGVTSSQPALLNGHGSSAPLVSRGLDEDEDYDDDDDDDVDDGGTTTSKVVSNAQKPAAIDTSGPLSLTDKRPGIGTQNSGSLDQVTAQLKQGLEISKPDAPNGIKIALKGVFRTLDELDDAVHEQQMHESNVRQIKEVMEQRAAEPKDMLVNKIGALQNMKNLAQFIDNHRDSVNMSTRELSHLLSEVRPKRTKWANERRVGQVELYEALEHVLQELKSMGEPAIPFLSQVKRKDAPDYYKVIKHPMDLGTMAKNLRNEAYNNKKQFTDHLQLIRDNCYTYNTEPGNYYRKSADTLLAKAKQLMESVPDIVIRERGSAADDTHTECGDESGNESLGTRTNSGHREESVMADDGTPAPGSMMDLSMHSVNKGSVDEISTIDGFAGSNGIHFATDYQQHQQQPNQHLSTLAQNIVRVTDENVATQSAIAELTEGYEKSLCEKVWRNKTRQRLAEYSQQMDEDADSQLADRHASQRTAEKMHDFIKSTHESPEFVSEQDLRVIERQADITDLHIIYSQIPGSNDAADIRRRNEELDVERNEWLRCVEEMENNRWKFVSECELAAGLPQLESLEAQSRKSGVICWLNDDCEKTVGEVLDNAENWPQEQGQTQGQPSIEAFSAGRFPDNAMWRDMADNIERMKNIREIDGKIWATKLNMPIGHPDANGFADAKATAHALRSTDESENFSIRDLHGDYPARPDPQLSFELDATGARNLLQRTSAFMLMHVGFESVTAPAMASLLDFLIDYMTNLGCTLRTYMDKHGRTMSTEAILAHALYSNGIEDLGELEYFLRSEVGKYSNKLVDIQKNLSKSYKDIMADGKPDAAVMDPAMLEGGDAFITGMVGGLGDLGDDFFVFLELGLDKEFGIEQLSVPQRLWYSKSAVQSDSNAQAQQQDTLAQPPTIHWTPIAGTHGQIKLLHPFISEKLKALNGINPPGFEGEANSKPADSVVASEAHEQIADGAQKGNASAEDTSAMPEEWLPIPEDEDLPVKSRFGASRPKAPPPNYLTHPRTHMHVGSGKSSLPASGNRSAKKKPTKTTAASKTTSGSKTTKKKTVAA</sequence>
<evidence type="ECO:0000256" key="4">
    <source>
        <dbReference type="ARBA" id="ARBA00023163"/>
    </source>
</evidence>
<dbReference type="GO" id="GO:0000124">
    <property type="term" value="C:SAGA complex"/>
    <property type="evidence" value="ECO:0007669"/>
    <property type="project" value="InterPro"/>
</dbReference>
<evidence type="ECO:0000256" key="6">
    <source>
        <dbReference type="PROSITE-ProRule" id="PRU00035"/>
    </source>
</evidence>
<evidence type="ECO:0000256" key="7">
    <source>
        <dbReference type="SAM" id="MobiDB-lite"/>
    </source>
</evidence>
<dbReference type="GO" id="GO:0006357">
    <property type="term" value="P:regulation of transcription by RNA polymerase II"/>
    <property type="evidence" value="ECO:0007669"/>
    <property type="project" value="TreeGrafter"/>
</dbReference>
<dbReference type="Gene3D" id="1.20.920.10">
    <property type="entry name" value="Bromodomain-like"/>
    <property type="match status" value="1"/>
</dbReference>
<keyword evidence="5" id="KW-0539">Nucleus</keyword>
<dbReference type="PRINTS" id="PR00503">
    <property type="entry name" value="BROMODOMAIN"/>
</dbReference>
<dbReference type="Pfam" id="PF00439">
    <property type="entry name" value="Bromodomain"/>
    <property type="match status" value="1"/>
</dbReference>
<gene>
    <name evidence="9" type="primary">SPT7</name>
    <name evidence="9" type="ORF">GGI25_000795</name>
</gene>
<dbReference type="Proteomes" id="UP001151518">
    <property type="component" value="Unassembled WGS sequence"/>
</dbReference>
<evidence type="ECO:0000256" key="2">
    <source>
        <dbReference type="ARBA" id="ARBA00023015"/>
    </source>
</evidence>
<evidence type="ECO:0000256" key="5">
    <source>
        <dbReference type="ARBA" id="ARBA00023242"/>
    </source>
</evidence>
<keyword evidence="3 6" id="KW-0103">Bromodomain</keyword>
<dbReference type="PANTHER" id="PTHR47343:SF1">
    <property type="entry name" value="TRANSCRIPTIONAL ACTIVATOR SPT7"/>
    <property type="match status" value="1"/>
</dbReference>
<dbReference type="EMBL" id="JANBTW010000006">
    <property type="protein sequence ID" value="KAJ2680202.1"/>
    <property type="molecule type" value="Genomic_DNA"/>
</dbReference>
<dbReference type="InterPro" id="IPR001487">
    <property type="entry name" value="Bromodomain"/>
</dbReference>
<dbReference type="Pfam" id="PF07524">
    <property type="entry name" value="Bromo_TP"/>
    <property type="match status" value="1"/>
</dbReference>
<dbReference type="GO" id="GO:0046695">
    <property type="term" value="C:SLIK (SAGA-like) complex"/>
    <property type="evidence" value="ECO:0007669"/>
    <property type="project" value="InterPro"/>
</dbReference>
<dbReference type="CDD" id="cd22927">
    <property type="entry name" value="HFD_SPT7"/>
    <property type="match status" value="1"/>
</dbReference>
<dbReference type="InterPro" id="IPR037782">
    <property type="entry name" value="Spt7"/>
</dbReference>
<dbReference type="OrthoDB" id="21449at2759"/>
<feature type="region of interest" description="Disordered" evidence="7">
    <location>
        <begin position="1267"/>
        <end position="1365"/>
    </location>
</feature>
<dbReference type="PANTHER" id="PTHR47343">
    <property type="entry name" value="TRANSCRIPTIONAL ACTIVATOR SPT7"/>
    <property type="match status" value="1"/>
</dbReference>
<feature type="compositionally biased region" description="Polar residues" evidence="7">
    <location>
        <begin position="353"/>
        <end position="364"/>
    </location>
</feature>
<evidence type="ECO:0000313" key="9">
    <source>
        <dbReference type="EMBL" id="KAJ2680202.1"/>
    </source>
</evidence>
<dbReference type="InterPro" id="IPR006565">
    <property type="entry name" value="BTP"/>
</dbReference>
<feature type="domain" description="Bromo" evidence="8">
    <location>
        <begin position="529"/>
        <end position="599"/>
    </location>
</feature>
<feature type="region of interest" description="Disordered" evidence="7">
    <location>
        <begin position="110"/>
        <end position="177"/>
    </location>
</feature>
<keyword evidence="4" id="KW-0804">Transcription</keyword>
<feature type="compositionally biased region" description="Polar residues" evidence="7">
    <location>
        <begin position="1326"/>
        <end position="1336"/>
    </location>
</feature>
<feature type="compositionally biased region" description="Basic and acidic residues" evidence="7">
    <location>
        <begin position="627"/>
        <end position="636"/>
    </location>
</feature>
<proteinExistence type="predicted"/>
<feature type="compositionally biased region" description="Low complexity" evidence="7">
    <location>
        <begin position="297"/>
        <end position="307"/>
    </location>
</feature>
<comment type="caution">
    <text evidence="9">The sequence shown here is derived from an EMBL/GenBank/DDBJ whole genome shotgun (WGS) entry which is preliminary data.</text>
</comment>
<dbReference type="PROSITE" id="PS50014">
    <property type="entry name" value="BROMODOMAIN_2"/>
    <property type="match status" value="1"/>
</dbReference>
<reference evidence="9" key="1">
    <citation type="submission" date="2022-07" db="EMBL/GenBank/DDBJ databases">
        <title>Phylogenomic reconstructions and comparative analyses of Kickxellomycotina fungi.</title>
        <authorList>
            <person name="Reynolds N.K."/>
            <person name="Stajich J.E."/>
            <person name="Barry K."/>
            <person name="Grigoriev I.V."/>
            <person name="Crous P."/>
            <person name="Smith M.E."/>
        </authorList>
    </citation>
    <scope>NUCLEOTIDE SEQUENCE</scope>
    <source>
        <strain evidence="9">NRRL 3115</strain>
    </source>
</reference>
<dbReference type="SMART" id="SM00297">
    <property type="entry name" value="BROMO"/>
    <property type="match status" value="1"/>
</dbReference>
<dbReference type="SUPFAM" id="SSF47370">
    <property type="entry name" value="Bromodomain"/>
    <property type="match status" value="1"/>
</dbReference>
<protein>
    <submittedName>
        <fullName evidence="9">Transcriptional activator spt7</fullName>
    </submittedName>
</protein>